<sequence>MEESELDFSNPEVFSSHNVGNTPTSCSMDSFFDEILKDTHHHSCTHTHTCNPPGRDLSHTHTCFHVHTKILSSPADQSADSAEKSPSKSPSASSKKRPFGNREAVRKYREKKKAHTASLEDEVAQLRAMNEQLTRRLQGQAALEAEVARLRCLLVDIRGRIEGEIGSFPYQKIARAGAEVGGRSVSDMRQGNLIGGGGGGGGGGAQVVNSCDFPCDDQMYCFNVGVQGRAVGENGAVNGQGFGVCEMANVECMGNGSKSFVGCGPGSVMTAGCSSNAEKN</sequence>
<proteinExistence type="predicted"/>
<evidence type="ECO:0000313" key="6">
    <source>
        <dbReference type="Proteomes" id="UP000092600"/>
    </source>
</evidence>
<keyword evidence="7" id="KW-1185">Reference proteome</keyword>
<dbReference type="GO" id="GO:0000978">
    <property type="term" value="F:RNA polymerase II cis-regulatory region sequence-specific DNA binding"/>
    <property type="evidence" value="ECO:0007669"/>
    <property type="project" value="TreeGrafter"/>
</dbReference>
<evidence type="ECO:0000256" key="2">
    <source>
        <dbReference type="ARBA" id="ARBA00023163"/>
    </source>
</evidence>
<dbReference type="Proteomes" id="UP000092600">
    <property type="component" value="Unassembled WGS sequence"/>
</dbReference>
<dbReference type="SUPFAM" id="SSF57959">
    <property type="entry name" value="Leucine zipper domain"/>
    <property type="match status" value="1"/>
</dbReference>
<feature type="region of interest" description="Disordered" evidence="3">
    <location>
        <begin position="74"/>
        <end position="118"/>
    </location>
</feature>
<feature type="domain" description="BZIP" evidence="4">
    <location>
        <begin position="91"/>
        <end position="138"/>
    </location>
</feature>
<dbReference type="GeneID" id="109727573"/>
<dbReference type="GO" id="GO:0000981">
    <property type="term" value="F:DNA-binding transcription factor activity, RNA polymerase II-specific"/>
    <property type="evidence" value="ECO:0007669"/>
    <property type="project" value="TreeGrafter"/>
</dbReference>
<dbReference type="Pfam" id="PF07716">
    <property type="entry name" value="bZIP_2"/>
    <property type="match status" value="1"/>
</dbReference>
<dbReference type="Proteomes" id="UP000515123">
    <property type="component" value="Linkage group 22"/>
</dbReference>
<accession>A0A199VLS5</accession>
<protein>
    <submittedName>
        <fullName evidence="8">Basic leucine zipper 19-like</fullName>
    </submittedName>
</protein>
<evidence type="ECO:0000259" key="4">
    <source>
        <dbReference type="PROSITE" id="PS50217"/>
    </source>
</evidence>
<evidence type="ECO:0000313" key="7">
    <source>
        <dbReference type="Proteomes" id="UP000515123"/>
    </source>
</evidence>
<dbReference type="InterPro" id="IPR031106">
    <property type="entry name" value="C/EBP"/>
</dbReference>
<organism evidence="5 6">
    <name type="scientific">Ananas comosus</name>
    <name type="common">Pineapple</name>
    <name type="synonym">Ananas ananas</name>
    <dbReference type="NCBI Taxonomy" id="4615"/>
    <lineage>
        <taxon>Eukaryota</taxon>
        <taxon>Viridiplantae</taxon>
        <taxon>Streptophyta</taxon>
        <taxon>Embryophyta</taxon>
        <taxon>Tracheophyta</taxon>
        <taxon>Spermatophyta</taxon>
        <taxon>Magnoliopsida</taxon>
        <taxon>Liliopsida</taxon>
        <taxon>Poales</taxon>
        <taxon>Bromeliaceae</taxon>
        <taxon>Bromelioideae</taxon>
        <taxon>Ananas</taxon>
    </lineage>
</organism>
<dbReference type="Gene3D" id="1.20.5.170">
    <property type="match status" value="1"/>
</dbReference>
<dbReference type="InterPro" id="IPR046347">
    <property type="entry name" value="bZIP_sf"/>
</dbReference>
<dbReference type="AlphaFoldDB" id="A0A199VLS5"/>
<keyword evidence="1" id="KW-0805">Transcription regulation</keyword>
<dbReference type="InterPro" id="IPR004827">
    <property type="entry name" value="bZIP"/>
</dbReference>
<dbReference type="RefSeq" id="XP_020113309.1">
    <property type="nucleotide sequence ID" value="XM_020257720.1"/>
</dbReference>
<evidence type="ECO:0000313" key="5">
    <source>
        <dbReference type="EMBL" id="OAY77846.1"/>
    </source>
</evidence>
<name>A0A199VLS5_ANACO</name>
<evidence type="ECO:0000256" key="3">
    <source>
        <dbReference type="SAM" id="MobiDB-lite"/>
    </source>
</evidence>
<feature type="region of interest" description="Disordered" evidence="3">
    <location>
        <begin position="1"/>
        <end position="20"/>
    </location>
</feature>
<dbReference type="STRING" id="4615.A0A199VLS5"/>
<reference evidence="8" key="2">
    <citation type="submission" date="2025-04" db="UniProtKB">
        <authorList>
            <consortium name="RefSeq"/>
        </authorList>
    </citation>
    <scope>IDENTIFICATION</scope>
</reference>
<reference evidence="5 6" key="1">
    <citation type="journal article" date="2016" name="DNA Res.">
        <title>The draft genome of MD-2 pineapple using hybrid error correction of long reads.</title>
        <authorList>
            <person name="Redwan R.M."/>
            <person name="Saidin A."/>
            <person name="Kumar S.V."/>
        </authorList>
    </citation>
    <scope>NUCLEOTIDE SEQUENCE [LARGE SCALE GENOMIC DNA]</scope>
    <source>
        <strain evidence="6">cv. MD2</strain>
        <tissue evidence="5">Leaf</tissue>
    </source>
</reference>
<dbReference type="EMBL" id="LSRQ01001444">
    <property type="protein sequence ID" value="OAY77846.1"/>
    <property type="molecule type" value="Genomic_DNA"/>
</dbReference>
<dbReference type="Gramene" id="Aco009353.1.mrna1">
    <property type="protein sequence ID" value="Aco009353.1.mrna1.cds1"/>
    <property type="gene ID" value="Aco009353.1.path1"/>
</dbReference>
<dbReference type="PROSITE" id="PS50217">
    <property type="entry name" value="BZIP"/>
    <property type="match status" value="1"/>
</dbReference>
<dbReference type="CDD" id="cd14686">
    <property type="entry name" value="bZIP"/>
    <property type="match status" value="1"/>
</dbReference>
<dbReference type="PANTHER" id="PTHR23334:SF49">
    <property type="entry name" value="BASIC LEUCINE ZIPPER 23"/>
    <property type="match status" value="1"/>
</dbReference>
<gene>
    <name evidence="8" type="primary">LOC109727573</name>
    <name evidence="5" type="ORF">ACMD2_03178</name>
</gene>
<dbReference type="GO" id="GO:0006351">
    <property type="term" value="P:DNA-templated transcription"/>
    <property type="evidence" value="ECO:0007669"/>
    <property type="project" value="InterPro"/>
</dbReference>
<keyword evidence="2" id="KW-0804">Transcription</keyword>
<evidence type="ECO:0000313" key="8">
    <source>
        <dbReference type="RefSeq" id="XP_020113309.1"/>
    </source>
</evidence>
<evidence type="ECO:0000256" key="1">
    <source>
        <dbReference type="ARBA" id="ARBA00023015"/>
    </source>
</evidence>
<dbReference type="PANTHER" id="PTHR23334">
    <property type="entry name" value="CCAAT/ENHANCER BINDING PROTEIN"/>
    <property type="match status" value="1"/>
</dbReference>
<dbReference type="OrthoDB" id="1905076at2759"/>
<dbReference type="SMART" id="SM00338">
    <property type="entry name" value="BRLZ"/>
    <property type="match status" value="1"/>
</dbReference>